<proteinExistence type="predicted"/>
<protein>
    <submittedName>
        <fullName evidence="3">Uncharacterized protein</fullName>
    </submittedName>
</protein>
<reference evidence="3 4" key="1">
    <citation type="submission" date="2020-03" db="EMBL/GenBank/DDBJ databases">
        <title>Two novel Motilibacter sp.</title>
        <authorList>
            <person name="Liu S."/>
        </authorList>
    </citation>
    <scope>NUCLEOTIDE SEQUENCE [LARGE SCALE GENOMIC DNA]</scope>
    <source>
        <strain evidence="3 4">E257</strain>
    </source>
</reference>
<evidence type="ECO:0000313" key="3">
    <source>
        <dbReference type="EMBL" id="NHC14738.1"/>
    </source>
</evidence>
<keyword evidence="2" id="KW-0812">Transmembrane</keyword>
<accession>A0ABX0GW40</accession>
<gene>
    <name evidence="3" type="ORF">G9H71_13195</name>
</gene>
<name>A0ABX0GW40_9ACTN</name>
<feature type="transmembrane region" description="Helical" evidence="2">
    <location>
        <begin position="120"/>
        <end position="138"/>
    </location>
</feature>
<dbReference type="EMBL" id="JAANNP010000010">
    <property type="protein sequence ID" value="NHC14738.1"/>
    <property type="molecule type" value="Genomic_DNA"/>
</dbReference>
<dbReference type="RefSeq" id="WP_166282562.1">
    <property type="nucleotide sequence ID" value="NZ_JAANNP010000010.1"/>
</dbReference>
<evidence type="ECO:0000256" key="1">
    <source>
        <dbReference type="SAM" id="MobiDB-lite"/>
    </source>
</evidence>
<keyword evidence="2" id="KW-0472">Membrane</keyword>
<organism evidence="3 4">
    <name type="scientific">Motilibacter deserti</name>
    <dbReference type="NCBI Taxonomy" id="2714956"/>
    <lineage>
        <taxon>Bacteria</taxon>
        <taxon>Bacillati</taxon>
        <taxon>Actinomycetota</taxon>
        <taxon>Actinomycetes</taxon>
        <taxon>Motilibacterales</taxon>
        <taxon>Motilibacteraceae</taxon>
        <taxon>Motilibacter</taxon>
    </lineage>
</organism>
<keyword evidence="2" id="KW-1133">Transmembrane helix</keyword>
<evidence type="ECO:0000313" key="4">
    <source>
        <dbReference type="Proteomes" id="UP000800981"/>
    </source>
</evidence>
<sequence>MEKREFSQDLSTATHATPPAKGEPVIVTRATEKNQNPTYTPLWDKRDLWRAVTLGTVTLACLVGALIAFIAGGIVGAGSFNSGEPVNHGLAARWMAFAGLLLGTPALAAGLLWGRWQLMLWGIVGCAALAALGALRGYTWS</sequence>
<dbReference type="Proteomes" id="UP000800981">
    <property type="component" value="Unassembled WGS sequence"/>
</dbReference>
<feature type="transmembrane region" description="Helical" evidence="2">
    <location>
        <begin position="94"/>
        <end position="113"/>
    </location>
</feature>
<evidence type="ECO:0000256" key="2">
    <source>
        <dbReference type="SAM" id="Phobius"/>
    </source>
</evidence>
<feature type="region of interest" description="Disordered" evidence="1">
    <location>
        <begin position="1"/>
        <end position="23"/>
    </location>
</feature>
<feature type="transmembrane region" description="Helical" evidence="2">
    <location>
        <begin position="51"/>
        <end position="74"/>
    </location>
</feature>
<comment type="caution">
    <text evidence="3">The sequence shown here is derived from an EMBL/GenBank/DDBJ whole genome shotgun (WGS) entry which is preliminary data.</text>
</comment>
<keyword evidence="4" id="KW-1185">Reference proteome</keyword>